<evidence type="ECO:0000313" key="3">
    <source>
        <dbReference type="EMBL" id="EET86404.1"/>
    </source>
</evidence>
<dbReference type="Gene3D" id="3.40.50.12090">
    <property type="match status" value="2"/>
</dbReference>
<dbReference type="Pfam" id="PF04122">
    <property type="entry name" value="CW_binding_2"/>
    <property type="match status" value="3"/>
</dbReference>
<protein>
    <submittedName>
        <fullName evidence="3">Putative cell wall binding repeat 2-containing protein</fullName>
    </submittedName>
</protein>
<evidence type="ECO:0000313" key="4">
    <source>
        <dbReference type="Proteomes" id="UP000004198"/>
    </source>
</evidence>
<dbReference type="EMBL" id="ACVI01000055">
    <property type="protein sequence ID" value="EET86404.1"/>
    <property type="molecule type" value="Genomic_DNA"/>
</dbReference>
<dbReference type="Proteomes" id="UP000004198">
    <property type="component" value="Unassembled WGS sequence"/>
</dbReference>
<comment type="caution">
    <text evidence="3">The sequence shown here is derived from an EMBL/GenBank/DDBJ whole genome shotgun (WGS) entry which is preliminary data.</text>
</comment>
<name>C6PWJ3_9CLOT</name>
<dbReference type="PATRIC" id="fig|536227.13.peg.4685"/>
<dbReference type="InterPro" id="IPR007253">
    <property type="entry name" value="Cell_wall-bd_2"/>
</dbReference>
<accession>C6PWJ3</accession>
<organism evidence="3 4">
    <name type="scientific">Clostridium carboxidivorans P7</name>
    <dbReference type="NCBI Taxonomy" id="536227"/>
    <lineage>
        <taxon>Bacteria</taxon>
        <taxon>Bacillati</taxon>
        <taxon>Bacillota</taxon>
        <taxon>Clostridia</taxon>
        <taxon>Eubacteriales</taxon>
        <taxon>Clostridiaceae</taxon>
        <taxon>Clostridium</taxon>
    </lineage>
</organism>
<reference evidence="3 4" key="1">
    <citation type="submission" date="2009-06" db="EMBL/GenBank/DDBJ databases">
        <title>The draft genome of Clostridium carboxidivorans P7.</title>
        <authorList>
            <consortium name="US DOE Joint Genome Institute (JGI-PGF)"/>
            <person name="Lucas S."/>
            <person name="Copeland A."/>
            <person name="Lapidus A."/>
            <person name="Glavina del Rio T."/>
            <person name="Tice H."/>
            <person name="Bruce D."/>
            <person name="Goodwin L."/>
            <person name="Pitluck S."/>
            <person name="Larimer F."/>
            <person name="Land M.L."/>
            <person name="Hauser L."/>
            <person name="Hemme C.L."/>
        </authorList>
    </citation>
    <scope>NUCLEOTIDE SEQUENCE [LARGE SCALE GENOMIC DNA]</scope>
    <source>
        <strain evidence="3 4">P7</strain>
    </source>
</reference>
<dbReference type="RefSeq" id="WP_007062045.1">
    <property type="nucleotide sequence ID" value="NZ_ACVI01000055.1"/>
</dbReference>
<dbReference type="KEGG" id="cck:Ccar_22650"/>
<dbReference type="AlphaFoldDB" id="C6PWJ3"/>
<dbReference type="InterPro" id="IPR051922">
    <property type="entry name" value="Bact_Sporulation_Assoc"/>
</dbReference>
<dbReference type="InterPro" id="IPR014755">
    <property type="entry name" value="Cu-Rt/internalin_Ig-like"/>
</dbReference>
<gene>
    <name evidence="3" type="ORF">CcarbDRAFT_3160</name>
</gene>
<keyword evidence="1 2" id="KW-0732">Signal</keyword>
<dbReference type="PANTHER" id="PTHR30032">
    <property type="entry name" value="N-ACETYLMURAMOYL-L-ALANINE AMIDASE-RELATED"/>
    <property type="match status" value="1"/>
</dbReference>
<feature type="signal peptide" evidence="2">
    <location>
        <begin position="1"/>
        <end position="26"/>
    </location>
</feature>
<sequence length="1103" mass="118846">MNRNSIQAIIMSLILTAALPAPFVKAAGGNVVRIGEADRYATAAKVATTNWSNPKDLILVCGEGYADAVSASVLSKKLDAPIIMTNSNSLNENAKSALSTLKPQNVYVIGGYASVSKSIRNYLNNGGYNVIELSGKNRYETNAAVANELVKLGMKADKVMLVSGEGFSDALSVAPIAAAKGEILLLGTNNSNEMKSVFDFVKNNNSQVTVVGTSNSINDSIYNKLGAVDRVNGGANRFETNLNVLRKFKGDLKNDKIFVANATSEDGYADALVASSLAGKYSSNLVLVDGENDSATEDAIGYIKENIGDSTDLNVIGGTGVVSDTLVDKIKSNSNKPTPADTPTVQSVTTNGLNQIKVTFNIDLDKDTAEMLSNYEVDGTKLSSSYQSKTVANIQDDKRTILITFSQPFAQGKNVDFKVRNGILDQSTTKIINEYTQQKLTFKDTTKPEVTVKAVGGNKLVVRFSKPVRMTDTDLNVLKINKKNVQNYSLNKSQTKLVGKDEDWVDGVDLYFDSTLPEGNNIMVFPAGNVGQNFDTAAGIPLDATTLSFNVASVDGFPKVKSAVSNNGETLYVTYDRPMDKVTALNNLNYTINSKDVTVNSSDIYFDSGSNDTVVKIEKVDDLITKGDNKLVVKDKVTDTYGNAIRESTVPFTVSDSNILPQVTGASIVDNKTIRVKFNKTVSDYSATNKSNYKLVDNSTSEDITYKVASISGVNDESGDSLDTFDMKLQNIDDLKASSYTLSIKNIFDTSSPANVMGSYSTILEGNGGKVKVTSIVKKSDSSRDVVVFFNKAMDSTTINNSENYFFVDGTGETRSLPTNAVILQSDDCKSVTITFPSGYTISEGSTDRYVVKFGVGNVKDQSGTMLDSVAYSSKISTDYNQGPSIIEETGKLVYSGNDAIVTVSVSDNLEVLNISDFRINGQTPDAADMNGKNLIFTFRGSSSDNKKIESLRSAGNSTSINVSSSTTADAAGRTIRSGSYTLLLPPVTDSSDWTAKSSNSSITMKFNQNIDGYIASSYNDDFIFKNENTGKKLNVVAVRVDDNHNIIYSFEDGSMKAGDVIDVRANDNTNNINIRGKEYGNGYYAVFSPSNEDLNARTVVVH</sequence>
<evidence type="ECO:0000256" key="2">
    <source>
        <dbReference type="SAM" id="SignalP"/>
    </source>
</evidence>
<dbReference type="STRING" id="536227.Ccar_22650"/>
<dbReference type="eggNOG" id="COG2247">
    <property type="taxonomic scope" value="Bacteria"/>
</dbReference>
<dbReference type="OrthoDB" id="2077808at2"/>
<dbReference type="Gene3D" id="2.60.40.1220">
    <property type="match status" value="4"/>
</dbReference>
<evidence type="ECO:0000256" key="1">
    <source>
        <dbReference type="ARBA" id="ARBA00022729"/>
    </source>
</evidence>
<feature type="chain" id="PRO_5009951133" evidence="2">
    <location>
        <begin position="27"/>
        <end position="1103"/>
    </location>
</feature>
<keyword evidence="4" id="KW-1185">Reference proteome</keyword>
<proteinExistence type="predicted"/>
<dbReference type="PANTHER" id="PTHR30032:SF8">
    <property type="entry name" value="GERMINATION-SPECIFIC N-ACETYLMURAMOYL-L-ALANINE AMIDASE"/>
    <property type="match status" value="1"/>
</dbReference>